<organism evidence="2 3">
    <name type="scientific">Tubulinosema ratisbonensis</name>
    <dbReference type="NCBI Taxonomy" id="291195"/>
    <lineage>
        <taxon>Eukaryota</taxon>
        <taxon>Fungi</taxon>
        <taxon>Fungi incertae sedis</taxon>
        <taxon>Microsporidia</taxon>
        <taxon>Tubulinosematoidea</taxon>
        <taxon>Tubulinosematidae</taxon>
        <taxon>Tubulinosema</taxon>
    </lineage>
</organism>
<evidence type="ECO:0000256" key="1">
    <source>
        <dbReference type="SAM" id="MobiDB-lite"/>
    </source>
</evidence>
<accession>A0A437AHW7</accession>
<feature type="region of interest" description="Disordered" evidence="1">
    <location>
        <begin position="1"/>
        <end position="23"/>
    </location>
</feature>
<dbReference type="AlphaFoldDB" id="A0A437AHW7"/>
<protein>
    <submittedName>
        <fullName evidence="2">Uncharacterized protein</fullName>
    </submittedName>
</protein>
<proteinExistence type="predicted"/>
<name>A0A437AHW7_9MICR</name>
<feature type="compositionally biased region" description="Basic and acidic residues" evidence="1">
    <location>
        <begin position="296"/>
        <end position="305"/>
    </location>
</feature>
<reference evidence="2 3" key="1">
    <citation type="submission" date="2018-10" db="EMBL/GenBank/DDBJ databases">
        <title>Draft genome sequence of the microsporidian Tubulinosema ratisbonensis.</title>
        <authorList>
            <person name="Polonais V."/>
            <person name="Peyretaillade E."/>
            <person name="Niehus S."/>
            <person name="Wawrzyniak I."/>
            <person name="Franchet A."/>
            <person name="Gaspin C."/>
            <person name="Reichstadt M."/>
            <person name="Belser C."/>
            <person name="Labadie K."/>
            <person name="Delbac F."/>
            <person name="Ferrandon D."/>
        </authorList>
    </citation>
    <scope>NUCLEOTIDE SEQUENCE [LARGE SCALE GENOMIC DNA]</scope>
    <source>
        <strain evidence="2 3">Franzen</strain>
    </source>
</reference>
<dbReference type="OrthoDB" id="10396789at2759"/>
<dbReference type="Proteomes" id="UP000282876">
    <property type="component" value="Unassembled WGS sequence"/>
</dbReference>
<evidence type="ECO:0000313" key="3">
    <source>
        <dbReference type="Proteomes" id="UP000282876"/>
    </source>
</evidence>
<dbReference type="VEuPathDB" id="MicrosporidiaDB:TUBRATIS_27920"/>
<gene>
    <name evidence="2" type="ORF">TUBRATIS_27920</name>
</gene>
<feature type="region of interest" description="Disordered" evidence="1">
    <location>
        <begin position="281"/>
        <end position="305"/>
    </location>
</feature>
<keyword evidence="3" id="KW-1185">Reference proteome</keyword>
<dbReference type="EMBL" id="RCSS01000781">
    <property type="protein sequence ID" value="RVD90770.1"/>
    <property type="molecule type" value="Genomic_DNA"/>
</dbReference>
<evidence type="ECO:0000313" key="2">
    <source>
        <dbReference type="EMBL" id="RVD90770.1"/>
    </source>
</evidence>
<sequence>MEESKKLKLSITKHSSSPKEDKDRDNTYINTLYRTLYLDSAIKAPIFSDRIKVNIYEFEKEIHAHKIYFEKKHENKKIKKDFKKIILNSFVYFNQIKHLPLSFVVKKSNKLIYLNDRKVIERENKDFKILRKIDKLRKKNELLEEILVNEDFIPKVKHEVKSEKVVLKKLRGYFFKKRKYKLEENIENKNEVLKKHMEIIRIILKVPLRKKKETNIKKEYVLHSTIVNITNKIVPEIKALQMPIDYLNFRKNESLKSLDLACKNLSQPFLENKIKNSPECTGIEVQTKETGSPNRSKNETENSAQ</sequence>
<comment type="caution">
    <text evidence="2">The sequence shown here is derived from an EMBL/GenBank/DDBJ whole genome shotgun (WGS) entry which is preliminary data.</text>
</comment>